<dbReference type="NCBIfam" id="TIGR04056">
    <property type="entry name" value="OMP_RagA_SusC"/>
    <property type="match status" value="1"/>
</dbReference>
<keyword evidence="3" id="KW-0998">Cell outer membrane</keyword>
<comment type="caution">
    <text evidence="6">The sequence shown here is derived from an EMBL/GenBank/DDBJ whole genome shotgun (WGS) entry which is preliminary data.</text>
</comment>
<dbReference type="Pfam" id="PF13715">
    <property type="entry name" value="CarbopepD_reg_2"/>
    <property type="match status" value="1"/>
</dbReference>
<evidence type="ECO:0000256" key="2">
    <source>
        <dbReference type="ARBA" id="ARBA00023136"/>
    </source>
</evidence>
<feature type="region of interest" description="Disordered" evidence="4">
    <location>
        <begin position="109"/>
        <end position="129"/>
    </location>
</feature>
<reference evidence="6 7" key="1">
    <citation type="submission" date="2021-01" db="EMBL/GenBank/DDBJ databases">
        <title>C459-1 draft genome sequence.</title>
        <authorList>
            <person name="Zhang X.-F."/>
        </authorList>
    </citation>
    <scope>NUCLEOTIDE SEQUENCE [LARGE SCALE GENOMIC DNA]</scope>
    <source>
        <strain evidence="7">C459-1</strain>
    </source>
</reference>
<evidence type="ECO:0000313" key="7">
    <source>
        <dbReference type="Proteomes" id="UP000625283"/>
    </source>
</evidence>
<dbReference type="SUPFAM" id="SSF56935">
    <property type="entry name" value="Porins"/>
    <property type="match status" value="1"/>
</dbReference>
<dbReference type="EMBL" id="JAERTY010000017">
    <property type="protein sequence ID" value="MBL1411463.1"/>
    <property type="molecule type" value="Genomic_DNA"/>
</dbReference>
<evidence type="ECO:0000256" key="4">
    <source>
        <dbReference type="SAM" id="MobiDB-lite"/>
    </source>
</evidence>
<gene>
    <name evidence="6" type="ORF">JKG61_22080</name>
</gene>
<dbReference type="Pfam" id="PF07660">
    <property type="entry name" value="STN"/>
    <property type="match status" value="1"/>
</dbReference>
<evidence type="ECO:0000256" key="3">
    <source>
        <dbReference type="ARBA" id="ARBA00023237"/>
    </source>
</evidence>
<sequence>MMINRFMSISLFLSFLLMLFHDCIYAQSQAKVTINANNTTIKQVLKIIEEQTDYSFFYDDNELNLSQKININIKVVSLKEALKKIFEGKEIKYEIKNRHIILNKSTPAGKIKPVESPPPPSKINGRVTDKQGKPIANVKVALKWSATVVATDAEGYFTIEAPYANATLEFSSIGFKPTQLQLEGKTEIAITMQEEVTELTEAVVVGYGTQKKISLTGSVSSASMSGIRATATPSLSNTLAGSMSGIITQQVSGEPGNDASQLLIRGMGTWENRNPLTLVDGIERDINTINSYEIESITMLKDASATAVYGVRGANGVILITTQRGIEGKPKVTFRTENAVLSALRLPKYIDGSAYAELVNEALANANKPAKYTPEDISLYKDGTDPYFHPNIDWSNLILKKNTSQSINNLSVTGGNTFVKYFTSVGYTKQMGIYHEDPNVTYRTNANVSRYNFRSNVDIQVAKNLELNLGLGGIIQHNYYPGASSDEIFMAMRKISPIEYFPINPDGTMSGGTSYLNNNPWGLATNAGYARYDRNSLQGTFGSRWDLSDLITKGLAIKGTFSYDHYTNVANLHRKEFETKRYDGKDNQGNDLYTIFREDKPMGYQTAHGDNSYSGIGRSVYTEVAVNYDRIIEKHSIGGLLLANRNEHVNLGTDNSRYNLPYRRQGVAARINYGYDQRYLLEFNMGYNGSENFPKDKRYGFFPSVSAGWILSNERFWSTKSPVGYLKLRGSIGQVGNDQIGGRRFLFENIYTKSVHDANFGMSQTPYPGLSEMQIGNQNVTWEVATKGNMGMDMYLFNNALQIQIDGFYEHRTGILLKRDGAIPEVSGINGAVLPYANLGVVENKGIDGMIEYRKRAGDFYYSLRSTFTFARNKVLENDEAKPKWSYQSRIGKRIDQHFGLVANGFFRDQDDIDSSPDQTYFQTTIKPGDIKYLDINKDGIIDTYDEIAIGNPRTPEMVAGMGFTIGYKNFEISAFLNGVSNTSLFIEGEGIYAFSDGLGTYNIFREYYENRWKPDDRENAKYPAASDNNSPNNNRRSTLYMRNASFLRLRTAEIAFYVPDNINKKIGISNARFFLNGMNLVTLDNIKIMNPESNNGTGGYPLQRSFNLGLQIGF</sequence>
<dbReference type="Pfam" id="PF07715">
    <property type="entry name" value="Plug"/>
    <property type="match status" value="1"/>
</dbReference>
<dbReference type="InterPro" id="IPR008969">
    <property type="entry name" value="CarboxyPept-like_regulatory"/>
</dbReference>
<accession>A0ABS1R9S3</accession>
<keyword evidence="7" id="KW-1185">Reference proteome</keyword>
<proteinExistence type="predicted"/>
<dbReference type="InterPro" id="IPR011662">
    <property type="entry name" value="Secretin/TonB_short_N"/>
</dbReference>
<keyword evidence="1" id="KW-0813">Transport</keyword>
<feature type="domain" description="Secretin/TonB short N-terminal" evidence="5">
    <location>
        <begin position="54"/>
        <end position="105"/>
    </location>
</feature>
<dbReference type="InterPro" id="IPR023997">
    <property type="entry name" value="TonB-dep_OMP_SusC/RagA_CS"/>
</dbReference>
<dbReference type="InterPro" id="IPR012910">
    <property type="entry name" value="Plug_dom"/>
</dbReference>
<dbReference type="Gene3D" id="2.60.40.1120">
    <property type="entry name" value="Carboxypeptidase-like, regulatory domain"/>
    <property type="match status" value="1"/>
</dbReference>
<organism evidence="6 7">
    <name type="scientific">Sphingobacterium faecale</name>
    <dbReference type="NCBI Taxonomy" id="2803775"/>
    <lineage>
        <taxon>Bacteria</taxon>
        <taxon>Pseudomonadati</taxon>
        <taxon>Bacteroidota</taxon>
        <taxon>Sphingobacteriia</taxon>
        <taxon>Sphingobacteriales</taxon>
        <taxon>Sphingobacteriaceae</taxon>
        <taxon>Sphingobacterium</taxon>
    </lineage>
</organism>
<evidence type="ECO:0000259" key="5">
    <source>
        <dbReference type="SMART" id="SM00965"/>
    </source>
</evidence>
<evidence type="ECO:0000313" key="6">
    <source>
        <dbReference type="EMBL" id="MBL1411463.1"/>
    </source>
</evidence>
<dbReference type="InterPro" id="IPR037066">
    <property type="entry name" value="Plug_dom_sf"/>
</dbReference>
<dbReference type="Proteomes" id="UP000625283">
    <property type="component" value="Unassembled WGS sequence"/>
</dbReference>
<dbReference type="Gene3D" id="3.55.50.30">
    <property type="match status" value="1"/>
</dbReference>
<keyword evidence="2" id="KW-0472">Membrane</keyword>
<dbReference type="NCBIfam" id="TIGR04057">
    <property type="entry name" value="SusC_RagA_signa"/>
    <property type="match status" value="1"/>
</dbReference>
<name>A0ABS1R9S3_9SPHI</name>
<dbReference type="InterPro" id="IPR023996">
    <property type="entry name" value="TonB-dep_OMP_SusC/RagA"/>
</dbReference>
<dbReference type="Gene3D" id="2.170.130.10">
    <property type="entry name" value="TonB-dependent receptor, plug domain"/>
    <property type="match status" value="1"/>
</dbReference>
<keyword evidence="6" id="KW-0675">Receptor</keyword>
<dbReference type="SUPFAM" id="SSF49464">
    <property type="entry name" value="Carboxypeptidase regulatory domain-like"/>
    <property type="match status" value="1"/>
</dbReference>
<evidence type="ECO:0000256" key="1">
    <source>
        <dbReference type="ARBA" id="ARBA00022448"/>
    </source>
</evidence>
<protein>
    <submittedName>
        <fullName evidence="6">TonB-dependent receptor</fullName>
    </submittedName>
</protein>
<dbReference type="SMART" id="SM00965">
    <property type="entry name" value="STN"/>
    <property type="match status" value="1"/>
</dbReference>
<dbReference type="RefSeq" id="WP_202105177.1">
    <property type="nucleotide sequence ID" value="NZ_JAERTY010000017.1"/>
</dbReference>